<dbReference type="Proteomes" id="UP000267250">
    <property type="component" value="Chromosome"/>
</dbReference>
<organism evidence="1 2">
    <name type="scientific">Anoxybacter fermentans</name>
    <dbReference type="NCBI Taxonomy" id="1323375"/>
    <lineage>
        <taxon>Bacteria</taxon>
        <taxon>Bacillati</taxon>
        <taxon>Bacillota</taxon>
        <taxon>Clostridia</taxon>
        <taxon>Halanaerobiales</taxon>
        <taxon>Anoxybacter</taxon>
    </lineage>
</organism>
<dbReference type="KEGG" id="aft:BBF96_03610"/>
<reference evidence="1 2" key="1">
    <citation type="submission" date="2016-07" db="EMBL/GenBank/DDBJ databases">
        <title>Genome and transcriptome analysis of iron-reducing fermentative bacteria Anoxybacter fermentans.</title>
        <authorList>
            <person name="Zeng X."/>
            <person name="Shao Z."/>
        </authorList>
    </citation>
    <scope>NUCLEOTIDE SEQUENCE [LARGE SCALE GENOMIC DNA]</scope>
    <source>
        <strain evidence="1 2">DY22613</strain>
    </source>
</reference>
<dbReference type="EMBL" id="CP016379">
    <property type="protein sequence ID" value="AZR72549.1"/>
    <property type="molecule type" value="Genomic_DNA"/>
</dbReference>
<sequence length="126" mass="15518">MSAKSIDEFDIPVVKKEIDEGVKVIFEENKEETKTVNNEYYYNIEALREILMWILDKYNIEYYTKDEQEYYLKLDDGKIYSINFNQVYNMIDKEHNFFRDFEFNNYITNEKHKEPVESIERLYFTI</sequence>
<proteinExistence type="predicted"/>
<protein>
    <submittedName>
        <fullName evidence="1">Uncharacterized protein</fullName>
    </submittedName>
</protein>
<name>A0A3Q9HP79_9FIRM</name>
<dbReference type="RefSeq" id="WP_127015880.1">
    <property type="nucleotide sequence ID" value="NZ_CP016379.1"/>
</dbReference>
<dbReference type="AlphaFoldDB" id="A0A3Q9HP79"/>
<evidence type="ECO:0000313" key="2">
    <source>
        <dbReference type="Proteomes" id="UP000267250"/>
    </source>
</evidence>
<gene>
    <name evidence="1" type="ORF">BBF96_03610</name>
</gene>
<accession>A0A3Q9HP79</accession>
<keyword evidence="2" id="KW-1185">Reference proteome</keyword>
<evidence type="ECO:0000313" key="1">
    <source>
        <dbReference type="EMBL" id="AZR72549.1"/>
    </source>
</evidence>